<comment type="caution">
    <text evidence="2">The sequence shown here is derived from an EMBL/GenBank/DDBJ whole genome shotgun (WGS) entry which is preliminary data.</text>
</comment>
<evidence type="ECO:0000313" key="2">
    <source>
        <dbReference type="EMBL" id="GFD19267.1"/>
    </source>
</evidence>
<feature type="compositionally biased region" description="Basic and acidic residues" evidence="1">
    <location>
        <begin position="10"/>
        <end position="43"/>
    </location>
</feature>
<feature type="region of interest" description="Disordered" evidence="1">
    <location>
        <begin position="80"/>
        <end position="110"/>
    </location>
</feature>
<sequence>KDSPGAGFKPSREEEKKDAEDPGNKDSKVPSTEEPRVNQEKDANVYNTNNINTVNPTNNAAGIEDNVIDENIVYRCADDPNIPDLEEIGRFGDADDYDSGTDMNNLDTYF</sequence>
<proteinExistence type="predicted"/>
<dbReference type="EMBL" id="BKCJ011313233">
    <property type="protein sequence ID" value="GFD19267.1"/>
    <property type="molecule type" value="Genomic_DNA"/>
</dbReference>
<feature type="region of interest" description="Disordered" evidence="1">
    <location>
        <begin position="1"/>
        <end position="61"/>
    </location>
</feature>
<protein>
    <submittedName>
        <fullName evidence="2">Uncharacterized protein</fullName>
    </submittedName>
</protein>
<feature type="compositionally biased region" description="Polar residues" evidence="1">
    <location>
        <begin position="101"/>
        <end position="110"/>
    </location>
</feature>
<dbReference type="AlphaFoldDB" id="A0A699U9V6"/>
<feature type="non-terminal residue" evidence="2">
    <location>
        <position position="1"/>
    </location>
</feature>
<accession>A0A699U9V6</accession>
<name>A0A699U9V6_TANCI</name>
<evidence type="ECO:0000256" key="1">
    <source>
        <dbReference type="SAM" id="MobiDB-lite"/>
    </source>
</evidence>
<organism evidence="2">
    <name type="scientific">Tanacetum cinerariifolium</name>
    <name type="common">Dalmatian daisy</name>
    <name type="synonym">Chrysanthemum cinerariifolium</name>
    <dbReference type="NCBI Taxonomy" id="118510"/>
    <lineage>
        <taxon>Eukaryota</taxon>
        <taxon>Viridiplantae</taxon>
        <taxon>Streptophyta</taxon>
        <taxon>Embryophyta</taxon>
        <taxon>Tracheophyta</taxon>
        <taxon>Spermatophyta</taxon>
        <taxon>Magnoliopsida</taxon>
        <taxon>eudicotyledons</taxon>
        <taxon>Gunneridae</taxon>
        <taxon>Pentapetalae</taxon>
        <taxon>asterids</taxon>
        <taxon>campanulids</taxon>
        <taxon>Asterales</taxon>
        <taxon>Asteraceae</taxon>
        <taxon>Asteroideae</taxon>
        <taxon>Anthemideae</taxon>
        <taxon>Anthemidinae</taxon>
        <taxon>Tanacetum</taxon>
    </lineage>
</organism>
<feature type="compositionally biased region" description="Low complexity" evidence="1">
    <location>
        <begin position="44"/>
        <end position="61"/>
    </location>
</feature>
<reference evidence="2" key="1">
    <citation type="journal article" date="2019" name="Sci. Rep.">
        <title>Draft genome of Tanacetum cinerariifolium, the natural source of mosquito coil.</title>
        <authorList>
            <person name="Yamashiro T."/>
            <person name="Shiraishi A."/>
            <person name="Satake H."/>
            <person name="Nakayama K."/>
        </authorList>
    </citation>
    <scope>NUCLEOTIDE SEQUENCE</scope>
</reference>
<gene>
    <name evidence="2" type="ORF">Tci_891236</name>
</gene>